<keyword evidence="1" id="KW-1133">Transmembrane helix</keyword>
<evidence type="ECO:0000256" key="1">
    <source>
        <dbReference type="SAM" id="Phobius"/>
    </source>
</evidence>
<name>A0A3G4ZQJ0_9VIRU</name>
<keyword evidence="1" id="KW-0812">Transmembrane</keyword>
<reference evidence="2" key="1">
    <citation type="submission" date="2018-10" db="EMBL/GenBank/DDBJ databases">
        <title>Hidden diversity of soil giant viruses.</title>
        <authorList>
            <person name="Schulz F."/>
            <person name="Alteio L."/>
            <person name="Goudeau D."/>
            <person name="Ryan E.M."/>
            <person name="Malmstrom R.R."/>
            <person name="Blanchard J."/>
            <person name="Woyke T."/>
        </authorList>
    </citation>
    <scope>NUCLEOTIDE SEQUENCE</scope>
    <source>
        <strain evidence="2">BAV1</strain>
    </source>
</reference>
<gene>
    <name evidence="2" type="ORF">Barrevirus16_8</name>
</gene>
<accession>A0A3G4ZQJ0</accession>
<sequence>MINESDNNMAPNIDLTVSSIYESIKSNIKAIMSDPVTNDMLDPNHNTVTQKCLRDNDEEDDAYSVSYLVTLLLVLDLYGIPIWD</sequence>
<keyword evidence="1" id="KW-0472">Membrane</keyword>
<organism evidence="2">
    <name type="scientific">Barrevirus sp</name>
    <dbReference type="NCBI Taxonomy" id="2487763"/>
    <lineage>
        <taxon>Viruses</taxon>
        <taxon>Varidnaviria</taxon>
        <taxon>Bamfordvirae</taxon>
        <taxon>Nucleocytoviricota</taxon>
        <taxon>Megaviricetes</taxon>
        <taxon>Imitervirales</taxon>
        <taxon>Mimiviridae</taxon>
        <taxon>Klosneuvirinae</taxon>
    </lineage>
</organism>
<proteinExistence type="predicted"/>
<feature type="transmembrane region" description="Helical" evidence="1">
    <location>
        <begin position="65"/>
        <end position="83"/>
    </location>
</feature>
<dbReference type="EMBL" id="MK072013">
    <property type="protein sequence ID" value="AYV77170.1"/>
    <property type="molecule type" value="Genomic_DNA"/>
</dbReference>
<protein>
    <submittedName>
        <fullName evidence="2">Uncharacterized protein</fullName>
    </submittedName>
</protein>
<evidence type="ECO:0000313" key="2">
    <source>
        <dbReference type="EMBL" id="AYV77170.1"/>
    </source>
</evidence>